<evidence type="ECO:0000259" key="3">
    <source>
        <dbReference type="Pfam" id="PF00082"/>
    </source>
</evidence>
<comment type="similarity">
    <text evidence="1">Belongs to the peptidase S8 family.</text>
</comment>
<keyword evidence="5" id="KW-1185">Reference proteome</keyword>
<evidence type="ECO:0000313" key="5">
    <source>
        <dbReference type="Proteomes" id="UP000270673"/>
    </source>
</evidence>
<dbReference type="OrthoDB" id="1489355at2"/>
<dbReference type="Pfam" id="PF00082">
    <property type="entry name" value="Peptidase_S8"/>
    <property type="match status" value="1"/>
</dbReference>
<evidence type="ECO:0000313" key="4">
    <source>
        <dbReference type="EMBL" id="AZS32014.1"/>
    </source>
</evidence>
<dbReference type="GO" id="GO:0004252">
    <property type="term" value="F:serine-type endopeptidase activity"/>
    <property type="evidence" value="ECO:0007669"/>
    <property type="project" value="InterPro"/>
</dbReference>
<dbReference type="AlphaFoldDB" id="A0A3Q9IRM1"/>
<dbReference type="Gene3D" id="3.40.50.200">
    <property type="entry name" value="Peptidase S8/S53 domain"/>
    <property type="match status" value="2"/>
</dbReference>
<accession>A0A3Q9IRM1</accession>
<dbReference type="PANTHER" id="PTHR43399:SF4">
    <property type="entry name" value="CELL WALL-ASSOCIATED PROTEASE"/>
    <property type="match status" value="1"/>
</dbReference>
<name>A0A3Q9IRM1_9BACT</name>
<dbReference type="InterPro" id="IPR051048">
    <property type="entry name" value="Peptidase_S8/S53_subtilisin"/>
</dbReference>
<gene>
    <name evidence="4" type="ORF">D8S85_12090</name>
</gene>
<protein>
    <submittedName>
        <fullName evidence="4">Peptidase S8</fullName>
    </submittedName>
</protein>
<dbReference type="InterPro" id="IPR000209">
    <property type="entry name" value="Peptidase_S8/S53_dom"/>
</dbReference>
<dbReference type="Proteomes" id="UP000270673">
    <property type="component" value="Chromosome"/>
</dbReference>
<dbReference type="EMBL" id="CP032819">
    <property type="protein sequence ID" value="AZS32014.1"/>
    <property type="molecule type" value="Genomic_DNA"/>
</dbReference>
<dbReference type="KEGG" id="buy:D8S85_12090"/>
<dbReference type="PANTHER" id="PTHR43399">
    <property type="entry name" value="SUBTILISIN-RELATED"/>
    <property type="match status" value="1"/>
</dbReference>
<dbReference type="GO" id="GO:0006508">
    <property type="term" value="P:proteolysis"/>
    <property type="evidence" value="ECO:0007669"/>
    <property type="project" value="InterPro"/>
</dbReference>
<proteinExistence type="inferred from homology"/>
<organism evidence="4 5">
    <name type="scientific">Butyricimonas faecalis</name>
    <dbReference type="NCBI Taxonomy" id="2093856"/>
    <lineage>
        <taxon>Bacteria</taxon>
        <taxon>Pseudomonadati</taxon>
        <taxon>Bacteroidota</taxon>
        <taxon>Bacteroidia</taxon>
        <taxon>Bacteroidales</taxon>
        <taxon>Odoribacteraceae</taxon>
        <taxon>Butyricimonas</taxon>
    </lineage>
</organism>
<feature type="signal peptide" evidence="2">
    <location>
        <begin position="1"/>
        <end position="18"/>
    </location>
</feature>
<dbReference type="InterPro" id="IPR036852">
    <property type="entry name" value="Peptidase_S8/S53_dom_sf"/>
</dbReference>
<feature type="domain" description="Peptidase S8/S53" evidence="3">
    <location>
        <begin position="318"/>
        <end position="522"/>
    </location>
</feature>
<evidence type="ECO:0000256" key="2">
    <source>
        <dbReference type="SAM" id="SignalP"/>
    </source>
</evidence>
<dbReference type="SUPFAM" id="SSF52743">
    <property type="entry name" value="Subtilisin-like"/>
    <property type="match status" value="1"/>
</dbReference>
<sequence>MKWLFFVSLLLTIRVVYAQLEEKSAVKAQKDLDWYNCSFEADHVYGAAINKAYQFLKNKKGKSKPIVALIGGGIDWEHEALKNNIWTNPKEKPDGKDNDRNGYVDDLHGWNFLGAADGQVMEKLMVEGDREFLRLKDKYGSYFFDGKNYFKYVNGKRVSLDPPADMDEYKYYQHIVMPSSRLCSEYGSLLFANVLREYVQIFDKQMRDRNPGKKSFTVEDIVACIDKNSPRDSLRDIALYLMAWSMNEKRGDDKAWEGTYNYYFGDKAEKRMKESYERVLKENGTDLRKEIVGDNYMDINDRIYGNNILLTLNSEVNTMVAGIIAGRRGIEGRNSPIAENAQIMNLVVSAESGEPYLKDMALAIRYAVDHQVDIILLGEQNTVYPREQKQWMIEAIRYAESKGVLVVVPTWDLSFDVSQLVFYPNRWMDGGKDLTNLLVVASSDKAGNPSIASNYGIQGIDLFAPGVEIFAPNVGDTYKSASGPCLAAATVAGIAALIKTYYPQLTGNQIRDVLLKTVSSRKGVEVQKNCRINGRMSEDLFLFEQLCQSGGIVNAYQALVEAEKIAKKNKK</sequence>
<evidence type="ECO:0000256" key="1">
    <source>
        <dbReference type="ARBA" id="ARBA00011073"/>
    </source>
</evidence>
<reference evidence="4 5" key="1">
    <citation type="submission" date="2018-10" db="EMBL/GenBank/DDBJ databases">
        <title>Butyricimonas faecalis sp. nov., isolated from human faeces and emended description of the genus Butyricimonas.</title>
        <authorList>
            <person name="Le Roy T."/>
            <person name="Van der Smissen P."/>
            <person name="Paquot A."/>
            <person name="Delzenne N."/>
            <person name="Muccioli G."/>
            <person name="Collet J.-F."/>
            <person name="Cani P.D."/>
        </authorList>
    </citation>
    <scope>NUCLEOTIDE SEQUENCE [LARGE SCALE GENOMIC DNA]</scope>
    <source>
        <strain evidence="4 5">H184</strain>
    </source>
</reference>
<dbReference type="RefSeq" id="WP_127075757.1">
    <property type="nucleotide sequence ID" value="NZ_CP032819.1"/>
</dbReference>
<keyword evidence="2" id="KW-0732">Signal</keyword>
<feature type="chain" id="PRO_5018782223" evidence="2">
    <location>
        <begin position="19"/>
        <end position="571"/>
    </location>
</feature>